<name>A0AAE0SI11_9BIVA</name>
<keyword evidence="2" id="KW-1185">Reference proteome</keyword>
<organism evidence="1 2">
    <name type="scientific">Potamilus streckersoni</name>
    <dbReference type="NCBI Taxonomy" id="2493646"/>
    <lineage>
        <taxon>Eukaryota</taxon>
        <taxon>Metazoa</taxon>
        <taxon>Spiralia</taxon>
        <taxon>Lophotrochozoa</taxon>
        <taxon>Mollusca</taxon>
        <taxon>Bivalvia</taxon>
        <taxon>Autobranchia</taxon>
        <taxon>Heteroconchia</taxon>
        <taxon>Palaeoheterodonta</taxon>
        <taxon>Unionida</taxon>
        <taxon>Unionoidea</taxon>
        <taxon>Unionidae</taxon>
        <taxon>Ambleminae</taxon>
        <taxon>Lampsilini</taxon>
        <taxon>Potamilus</taxon>
    </lineage>
</organism>
<protein>
    <submittedName>
        <fullName evidence="1">Uncharacterized protein</fullName>
    </submittedName>
</protein>
<accession>A0AAE0SI11</accession>
<dbReference type="EMBL" id="JAEAOA010000893">
    <property type="protein sequence ID" value="KAK3592372.1"/>
    <property type="molecule type" value="Genomic_DNA"/>
</dbReference>
<sequence>CQLRRHPRLLMNRGSSNISDKNVSYRKNNAEKCSIRNSMRLGDIYSMKQLPDSLRVSIAVYHAHAKNDSCSSKDYIANEVSENMSSSENGNDNTSQYSLKRSFHTSVYKGSCSNHSNSDENHHNVISFEKDENYIKAFKKRDSHGELV</sequence>
<reference evidence="1" key="1">
    <citation type="journal article" date="2021" name="Genome Biol. Evol.">
        <title>A High-Quality Reference Genome for a Parasitic Bivalve with Doubly Uniparental Inheritance (Bivalvia: Unionida).</title>
        <authorList>
            <person name="Smith C.H."/>
        </authorList>
    </citation>
    <scope>NUCLEOTIDE SEQUENCE</scope>
    <source>
        <strain evidence="1">CHS0354</strain>
    </source>
</reference>
<evidence type="ECO:0000313" key="2">
    <source>
        <dbReference type="Proteomes" id="UP001195483"/>
    </source>
</evidence>
<feature type="non-terminal residue" evidence="1">
    <location>
        <position position="1"/>
    </location>
</feature>
<dbReference type="Proteomes" id="UP001195483">
    <property type="component" value="Unassembled WGS sequence"/>
</dbReference>
<evidence type="ECO:0000313" key="1">
    <source>
        <dbReference type="EMBL" id="KAK3592372.1"/>
    </source>
</evidence>
<gene>
    <name evidence="1" type="ORF">CHS0354_014404</name>
</gene>
<reference evidence="1" key="2">
    <citation type="journal article" date="2021" name="Genome Biol. Evol.">
        <title>Developing a high-quality reference genome for a parasitic bivalve with doubly uniparental inheritance (Bivalvia: Unionida).</title>
        <authorList>
            <person name="Smith C.H."/>
        </authorList>
    </citation>
    <scope>NUCLEOTIDE SEQUENCE</scope>
    <source>
        <strain evidence="1">CHS0354</strain>
        <tissue evidence="1">Mantle</tissue>
    </source>
</reference>
<comment type="caution">
    <text evidence="1">The sequence shown here is derived from an EMBL/GenBank/DDBJ whole genome shotgun (WGS) entry which is preliminary data.</text>
</comment>
<proteinExistence type="predicted"/>
<dbReference type="AlphaFoldDB" id="A0AAE0SI11"/>
<reference evidence="1" key="3">
    <citation type="submission" date="2023-05" db="EMBL/GenBank/DDBJ databases">
        <authorList>
            <person name="Smith C.H."/>
        </authorList>
    </citation>
    <scope>NUCLEOTIDE SEQUENCE</scope>
    <source>
        <strain evidence="1">CHS0354</strain>
        <tissue evidence="1">Mantle</tissue>
    </source>
</reference>